<proteinExistence type="predicted"/>
<sequence length="163" mass="17511">MPFFGRLGGPPDGTRSEAVGCRTGQSASPALGPLASCGKGLPSVCFEETEAFVPTVLWEWDWEATRFDDMFCYCQAACSCNMPRTSPRSMRLLTIFAINASCSVTLAVFTFRAIAEMRDVPGIPDCSSSGKHPRNERSTVRVVLFALNGLVFIQMGPSGSVSG</sequence>
<name>A0A139A8T8_GONPJ</name>
<reference evidence="1 2" key="1">
    <citation type="journal article" date="2015" name="Genome Biol. Evol.">
        <title>Phylogenomic analyses indicate that early fungi evolved digesting cell walls of algal ancestors of land plants.</title>
        <authorList>
            <person name="Chang Y."/>
            <person name="Wang S."/>
            <person name="Sekimoto S."/>
            <person name="Aerts A.L."/>
            <person name="Choi C."/>
            <person name="Clum A."/>
            <person name="LaButti K.M."/>
            <person name="Lindquist E.A."/>
            <person name="Yee Ngan C."/>
            <person name="Ohm R.A."/>
            <person name="Salamov A.A."/>
            <person name="Grigoriev I.V."/>
            <person name="Spatafora J.W."/>
            <person name="Berbee M.L."/>
        </authorList>
    </citation>
    <scope>NUCLEOTIDE SEQUENCE [LARGE SCALE GENOMIC DNA]</scope>
    <source>
        <strain evidence="1 2">JEL478</strain>
    </source>
</reference>
<protein>
    <submittedName>
        <fullName evidence="1">Uncharacterized protein</fullName>
    </submittedName>
</protein>
<organism evidence="1 2">
    <name type="scientific">Gonapodya prolifera (strain JEL478)</name>
    <name type="common">Monoblepharis prolifera</name>
    <dbReference type="NCBI Taxonomy" id="1344416"/>
    <lineage>
        <taxon>Eukaryota</taxon>
        <taxon>Fungi</taxon>
        <taxon>Fungi incertae sedis</taxon>
        <taxon>Chytridiomycota</taxon>
        <taxon>Chytridiomycota incertae sedis</taxon>
        <taxon>Monoblepharidomycetes</taxon>
        <taxon>Monoblepharidales</taxon>
        <taxon>Gonapodyaceae</taxon>
        <taxon>Gonapodya</taxon>
    </lineage>
</organism>
<gene>
    <name evidence="1" type="ORF">M427DRAFT_383116</name>
</gene>
<keyword evidence="2" id="KW-1185">Reference proteome</keyword>
<evidence type="ECO:0000313" key="2">
    <source>
        <dbReference type="Proteomes" id="UP000070544"/>
    </source>
</evidence>
<dbReference type="EMBL" id="KQ965781">
    <property type="protein sequence ID" value="KXS13137.1"/>
    <property type="molecule type" value="Genomic_DNA"/>
</dbReference>
<dbReference type="Proteomes" id="UP000070544">
    <property type="component" value="Unassembled WGS sequence"/>
</dbReference>
<accession>A0A139A8T8</accession>
<dbReference type="AlphaFoldDB" id="A0A139A8T8"/>
<evidence type="ECO:0000313" key="1">
    <source>
        <dbReference type="EMBL" id="KXS13137.1"/>
    </source>
</evidence>